<evidence type="ECO:0000256" key="5">
    <source>
        <dbReference type="HAMAP-Rule" id="MF_00560"/>
    </source>
</evidence>
<dbReference type="InterPro" id="IPR023149">
    <property type="entry name" value="Trans_acon_MeTrfase_C"/>
</dbReference>
<protein>
    <recommendedName>
        <fullName evidence="5">Trans-aconitate 2-methyltransferase</fullName>
        <ecNumber evidence="5">2.1.1.144</ecNumber>
    </recommendedName>
</protein>
<feature type="domain" description="Methyltransferase" evidence="6">
    <location>
        <begin position="60"/>
        <end position="156"/>
    </location>
</feature>
<keyword evidence="3 5" id="KW-0808">Transferase</keyword>
<dbReference type="HAMAP" id="MF_00560">
    <property type="entry name" value="Tran_acon_Me_trans"/>
    <property type="match status" value="1"/>
</dbReference>
<dbReference type="PATRIC" id="fig|408015.6.peg.1957"/>
<dbReference type="GO" id="GO:0032259">
    <property type="term" value="P:methylation"/>
    <property type="evidence" value="ECO:0007669"/>
    <property type="project" value="UniProtKB-KW"/>
</dbReference>
<accession>A0A0F7FTD0</accession>
<dbReference type="Pfam" id="PF13649">
    <property type="entry name" value="Methyltransf_25"/>
    <property type="match status" value="1"/>
</dbReference>
<keyword evidence="2 5" id="KW-0489">Methyltransferase</keyword>
<keyword evidence="8" id="KW-1185">Reference proteome</keyword>
<evidence type="ECO:0000259" key="6">
    <source>
        <dbReference type="Pfam" id="PF13649"/>
    </source>
</evidence>
<comment type="catalytic activity">
    <reaction evidence="5">
        <text>trans-aconitate + S-adenosyl-L-methionine = (E)-3-(methoxycarbonyl)pent-2-enedioate + S-adenosyl-L-homocysteine</text>
        <dbReference type="Rhea" id="RHEA:14969"/>
        <dbReference type="ChEBI" id="CHEBI:15708"/>
        <dbReference type="ChEBI" id="CHEBI:57470"/>
        <dbReference type="ChEBI" id="CHEBI:57856"/>
        <dbReference type="ChEBI" id="CHEBI:59789"/>
        <dbReference type="EC" id="2.1.1.144"/>
    </reaction>
</comment>
<dbReference type="STRING" id="408015.SXIM_19260"/>
<comment type="function">
    <text evidence="5">Catalyzes the S-adenosylmethionine monomethyl esterification of trans-aconitate.</text>
</comment>
<dbReference type="InterPro" id="IPR023506">
    <property type="entry name" value="Trans-aconitate_MeTrfase"/>
</dbReference>
<dbReference type="NCBIfam" id="NF010703">
    <property type="entry name" value="PRK14103.1"/>
    <property type="match status" value="1"/>
</dbReference>
<evidence type="ECO:0000313" key="7">
    <source>
        <dbReference type="EMBL" id="AKG43310.1"/>
    </source>
</evidence>
<dbReference type="GO" id="GO:0017000">
    <property type="term" value="P:antibiotic biosynthetic process"/>
    <property type="evidence" value="ECO:0007669"/>
    <property type="project" value="UniProtKB-ARBA"/>
</dbReference>
<dbReference type="CDD" id="cd02440">
    <property type="entry name" value="AdoMet_MTases"/>
    <property type="match status" value="1"/>
</dbReference>
<reference evidence="7" key="1">
    <citation type="submission" date="2019-08" db="EMBL/GenBank/DDBJ databases">
        <title>Complete genome sequence of a mangrove-derived Streptomyces xiamenensis.</title>
        <authorList>
            <person name="Xu J."/>
        </authorList>
    </citation>
    <scope>NUCLEOTIDE SEQUENCE</scope>
    <source>
        <strain evidence="7">318</strain>
    </source>
</reference>
<evidence type="ECO:0000256" key="4">
    <source>
        <dbReference type="ARBA" id="ARBA00022691"/>
    </source>
</evidence>
<dbReference type="GO" id="GO:0030798">
    <property type="term" value="F:trans-aconitate 2-methyltransferase activity"/>
    <property type="evidence" value="ECO:0007669"/>
    <property type="project" value="UniProtKB-UniRule"/>
</dbReference>
<dbReference type="HOGENOM" id="CLU_037990_5_2_11"/>
<name>A0A0F7FTD0_9ACTN</name>
<organism evidence="7 8">
    <name type="scientific">Streptomyces xiamenensis</name>
    <dbReference type="NCBI Taxonomy" id="408015"/>
    <lineage>
        <taxon>Bacteria</taxon>
        <taxon>Bacillati</taxon>
        <taxon>Actinomycetota</taxon>
        <taxon>Actinomycetes</taxon>
        <taxon>Kitasatosporales</taxon>
        <taxon>Streptomycetaceae</taxon>
        <taxon>Streptomyces</taxon>
    </lineage>
</organism>
<keyword evidence="1 5" id="KW-0963">Cytoplasm</keyword>
<dbReference type="SUPFAM" id="SSF53335">
    <property type="entry name" value="S-adenosyl-L-methionine-dependent methyltransferases"/>
    <property type="match status" value="1"/>
</dbReference>
<dbReference type="InterPro" id="IPR029063">
    <property type="entry name" value="SAM-dependent_MTases_sf"/>
</dbReference>
<dbReference type="EC" id="2.1.1.144" evidence="5"/>
<gene>
    <name evidence="5" type="primary">tam</name>
    <name evidence="7" type="ORF">SXIM_19260</name>
</gene>
<dbReference type="PANTHER" id="PTHR43861:SF1">
    <property type="entry name" value="TRANS-ACONITATE 2-METHYLTRANSFERASE"/>
    <property type="match status" value="1"/>
</dbReference>
<dbReference type="Gene3D" id="1.10.150.290">
    <property type="entry name" value="S-adenosyl-L-methionine-dependent methyltransferases"/>
    <property type="match status" value="1"/>
</dbReference>
<keyword evidence="4 5" id="KW-0949">S-adenosyl-L-methionine</keyword>
<evidence type="ECO:0000256" key="2">
    <source>
        <dbReference type="ARBA" id="ARBA00022603"/>
    </source>
</evidence>
<sequence>MKSLEAVYLDIEIKPGEGRTMNDLWDPGQYQRHSGHRTRPLLDLLARVPGLPGHPPGPRIADLGCGPGAPTRLLARRWPDAAITGYDNSPAMLAEAAAHAGPTDGGGSVDFAPADLARWTPPPASHELIVSNAALQWVPGHPERFAAWIAGLTPGGVLAFQVPGNFDAPSHTLMRDLAASPRWRDRLAGVLRDPHPVLSPAGYAEALTGPGGAADVDIWETTYLQRLTGEDPVLDWMLGTGLRPVLAALEDDPQARVDFLFAYRDALRTAYPAGPGGVTPYPFRRIFAVAVAP</sequence>
<dbReference type="KEGG" id="sxi:SXIM_19260"/>
<dbReference type="EMBL" id="CP009922">
    <property type="protein sequence ID" value="AKG43310.1"/>
    <property type="molecule type" value="Genomic_DNA"/>
</dbReference>
<evidence type="ECO:0000256" key="1">
    <source>
        <dbReference type="ARBA" id="ARBA00022490"/>
    </source>
</evidence>
<comment type="subcellular location">
    <subcellularLocation>
        <location evidence="5">Cytoplasm</location>
    </subcellularLocation>
</comment>
<evidence type="ECO:0000256" key="3">
    <source>
        <dbReference type="ARBA" id="ARBA00022679"/>
    </source>
</evidence>
<evidence type="ECO:0000313" key="8">
    <source>
        <dbReference type="Proteomes" id="UP000034034"/>
    </source>
</evidence>
<dbReference type="Gene3D" id="3.40.50.150">
    <property type="entry name" value="Vaccinia Virus protein VP39"/>
    <property type="match status" value="1"/>
</dbReference>
<dbReference type="AlphaFoldDB" id="A0A0F7FTD0"/>
<comment type="similarity">
    <text evidence="5">Belongs to the methyltransferase superfamily. Tam family.</text>
</comment>
<dbReference type="PANTHER" id="PTHR43861">
    <property type="entry name" value="TRANS-ACONITATE 2-METHYLTRANSFERASE-RELATED"/>
    <property type="match status" value="1"/>
</dbReference>
<dbReference type="GO" id="GO:0005737">
    <property type="term" value="C:cytoplasm"/>
    <property type="evidence" value="ECO:0007669"/>
    <property type="project" value="UniProtKB-SubCell"/>
</dbReference>
<proteinExistence type="inferred from homology"/>
<dbReference type="InterPro" id="IPR041698">
    <property type="entry name" value="Methyltransf_25"/>
</dbReference>
<dbReference type="Proteomes" id="UP000034034">
    <property type="component" value="Chromosome"/>
</dbReference>